<dbReference type="GO" id="GO:0051301">
    <property type="term" value="P:cell division"/>
    <property type="evidence" value="ECO:0007669"/>
    <property type="project" value="UniProtKB-KW"/>
</dbReference>
<evidence type="ECO:0000256" key="6">
    <source>
        <dbReference type="ARBA" id="ARBA00022741"/>
    </source>
</evidence>
<evidence type="ECO:0000256" key="7">
    <source>
        <dbReference type="ARBA" id="ARBA00022776"/>
    </source>
</evidence>
<evidence type="ECO:0000256" key="4">
    <source>
        <dbReference type="ARBA" id="ARBA00022553"/>
    </source>
</evidence>
<dbReference type="InParanoid" id="A0A6P8YQ55"/>
<keyword evidence="14" id="KW-0539">Nucleus</keyword>
<keyword evidence="9" id="KW-0347">Helicase</keyword>
<evidence type="ECO:0000256" key="18">
    <source>
        <dbReference type="SAM" id="MobiDB-lite"/>
    </source>
</evidence>
<keyword evidence="6" id="KW-0547">Nucleotide-binding</keyword>
<dbReference type="GO" id="GO:0031508">
    <property type="term" value="P:pericentric heterochromatin formation"/>
    <property type="evidence" value="ECO:0007669"/>
    <property type="project" value="TreeGrafter"/>
</dbReference>
<dbReference type="PANTHER" id="PTHR47161">
    <property type="entry name" value="LYMPHOID-SPECIFIC HELICASE"/>
    <property type="match status" value="1"/>
</dbReference>
<evidence type="ECO:0000256" key="13">
    <source>
        <dbReference type="ARBA" id="ARBA00023163"/>
    </source>
</evidence>
<sequence length="1003" mass="113558">MLLSECSQVSCRESLQSSPPLTLPPPRSRLFCQIRRVLQEVLLVPVLLLGLIGIYVICRYIRGLIKTFTMEESSSHAASSSGSETSDGQNGKDVPQTDGVDNATESTANGSTEPLSNAETHSEMDAVLEEESERLDKVMSKSQEAHKKDYKPQDIDKNHQYKKLVELLTKSQFYTEFLVKKLEQDPLKRNSPKKGRGRKKDDKNDQPVPRKGNQRDTERVMEIAADVIANKKSGEEDVEEGPAAEDADSGRTKTLESGLVVPLGQPKLLVGACLRDYQMEGLNWLRLLFENGVNGILADEMGLGKTIQVIALICHLVEKNVRGPFLVIGPLSTLPNWAIEFERFAPQIPFILYYGNEESRIALRKKMSQKKVVEGHKVYPVIITSYDYPLRDAKFLNKTSWRYIIIDEGHRLKNHNSLLSRALRQYTSANRLLLTGTPLHNSLSELWALLNFLVPEIFDNLEIFESWFRIEDLSDDNASEKVLEEEKKSQILSTMHKILSPFMLRRVKSEVKLNLPSKKELVVYAPMSSIQLDLYRAVLDYNYSKLKAMDEQKDVEEDGSRPKRSCTQTKKYYVLEDLFHDEDALMNSSGSTIDNKTLIVEDKENPKYAIRVKMQNSSMMLRKIVNHPYLIQYPLEQGTEYARIDEDLVKASGKLQVLDAMLTKLKERGHKVLLFSTFTSLIEILEDYLSLRSFPYVRLDGNTKLEDRQAYIKQYNNDPDMFLFLISTRAGGLGINLAAADTVIIFDSDWNPQVDLQAQDRCHRIGQTRPVVVYRFVTAGTVDERIFVRAAAKRKLEKIIIHKGNYSALKPKDEHSIDLVELRKLLNSRDHQQVIYPNGYVFSDNELDELLDRSDLIDGKVENSSSSGSKVEERSFKEYYGYTGTKKVINDEEISSNVQIVDQDSNDAPCEVTPVKRSPMKKNGSSETVSVQNHDSELNDQSETNDAERSAQQNKGTTSEGPDESDSGSQPAKRIKLQDEAEVGSSESSKSSIPRTNRAAKKL</sequence>
<evidence type="ECO:0000256" key="14">
    <source>
        <dbReference type="ARBA" id="ARBA00023242"/>
    </source>
</evidence>
<dbReference type="Pfam" id="PF00271">
    <property type="entry name" value="Helicase_C"/>
    <property type="match status" value="1"/>
</dbReference>
<feature type="compositionally biased region" description="Polar residues" evidence="18">
    <location>
        <begin position="946"/>
        <end position="960"/>
    </location>
</feature>
<keyword evidence="11" id="KW-0805">Transcription regulation</keyword>
<dbReference type="InterPro" id="IPR027417">
    <property type="entry name" value="P-loop_NTPase"/>
</dbReference>
<comment type="function">
    <text evidence="16">Plays an essential role in normal development and survival. Involved in regulation of the expansion or survival of lymphoid cells. Required for de novo or maintenance DNA methylation. May control silencing of the imprinted CDKN1C gene through DNA methylation. May play a role in formation and organization of heterochromatin, implying a functional role in the regulation of transcription and mitosis.</text>
</comment>
<comment type="similarity">
    <text evidence="2">Belongs to the SNF2/RAD54 helicase family.</text>
</comment>
<dbReference type="GO" id="GO:0004386">
    <property type="term" value="F:helicase activity"/>
    <property type="evidence" value="ECO:0007669"/>
    <property type="project" value="UniProtKB-KW"/>
</dbReference>
<evidence type="ECO:0000256" key="8">
    <source>
        <dbReference type="ARBA" id="ARBA00022801"/>
    </source>
</evidence>
<dbReference type="PROSITE" id="PS51192">
    <property type="entry name" value="HELICASE_ATP_BIND_1"/>
    <property type="match status" value="1"/>
</dbReference>
<evidence type="ECO:0000256" key="5">
    <source>
        <dbReference type="ARBA" id="ARBA00022618"/>
    </source>
</evidence>
<evidence type="ECO:0000256" key="15">
    <source>
        <dbReference type="ARBA" id="ARBA00023306"/>
    </source>
</evidence>
<dbReference type="SMART" id="SM00490">
    <property type="entry name" value="HELICc"/>
    <property type="match status" value="1"/>
</dbReference>
<evidence type="ECO:0000256" key="3">
    <source>
        <dbReference type="ARBA" id="ARBA00022473"/>
    </source>
</evidence>
<keyword evidence="19" id="KW-0472">Membrane</keyword>
<keyword evidence="10" id="KW-0067">ATP-binding</keyword>
<accession>A0A6P8YQ55</accession>
<organism evidence="23">
    <name type="scientific">Thrips palmi</name>
    <name type="common">Melon thrips</name>
    <dbReference type="NCBI Taxonomy" id="161013"/>
    <lineage>
        <taxon>Eukaryota</taxon>
        <taxon>Metazoa</taxon>
        <taxon>Ecdysozoa</taxon>
        <taxon>Arthropoda</taxon>
        <taxon>Hexapoda</taxon>
        <taxon>Insecta</taxon>
        <taxon>Pterygota</taxon>
        <taxon>Neoptera</taxon>
        <taxon>Paraneoptera</taxon>
        <taxon>Thysanoptera</taxon>
        <taxon>Terebrantia</taxon>
        <taxon>Thripoidea</taxon>
        <taxon>Thripidae</taxon>
        <taxon>Thrips</taxon>
    </lineage>
</organism>
<feature type="region of interest" description="Disordered" evidence="18">
    <location>
        <begin position="898"/>
        <end position="1003"/>
    </location>
</feature>
<feature type="region of interest" description="Disordered" evidence="18">
    <location>
        <begin position="76"/>
        <end position="154"/>
    </location>
</feature>
<keyword evidence="19" id="KW-1133">Transmembrane helix</keyword>
<dbReference type="GO" id="GO:0044027">
    <property type="term" value="P:negative regulation of gene expression via chromosomal CpG island methylation"/>
    <property type="evidence" value="ECO:0007669"/>
    <property type="project" value="TreeGrafter"/>
</dbReference>
<dbReference type="PROSITE" id="PS51194">
    <property type="entry name" value="HELICASE_CTER"/>
    <property type="match status" value="1"/>
</dbReference>
<dbReference type="InterPro" id="IPR000330">
    <property type="entry name" value="SNF2_N"/>
</dbReference>
<evidence type="ECO:0000256" key="19">
    <source>
        <dbReference type="SAM" id="Phobius"/>
    </source>
</evidence>
<keyword evidence="22" id="KW-1185">Reference proteome</keyword>
<dbReference type="InterPro" id="IPR038718">
    <property type="entry name" value="SNF2-like_sf"/>
</dbReference>
<comment type="subcellular location">
    <subcellularLocation>
        <location evidence="1">Nucleus</location>
    </subcellularLocation>
</comment>
<keyword evidence="19" id="KW-0812">Transmembrane</keyword>
<feature type="compositionally biased region" description="Basic and acidic residues" evidence="18">
    <location>
        <begin position="134"/>
        <end position="154"/>
    </location>
</feature>
<keyword evidence="5" id="KW-0132">Cell division</keyword>
<feature type="compositionally biased region" description="Acidic residues" evidence="18">
    <location>
        <begin position="236"/>
        <end position="247"/>
    </location>
</feature>
<dbReference type="Pfam" id="PF00176">
    <property type="entry name" value="SNF2-rel_dom"/>
    <property type="match status" value="1"/>
</dbReference>
<dbReference type="GO" id="GO:0005524">
    <property type="term" value="F:ATP binding"/>
    <property type="evidence" value="ECO:0007669"/>
    <property type="project" value="UniProtKB-KW"/>
</dbReference>
<feature type="domain" description="Helicase C-terminal" evidence="21">
    <location>
        <begin position="657"/>
        <end position="817"/>
    </location>
</feature>
<evidence type="ECO:0000256" key="12">
    <source>
        <dbReference type="ARBA" id="ARBA00023054"/>
    </source>
</evidence>
<dbReference type="GO" id="GO:0003682">
    <property type="term" value="F:chromatin binding"/>
    <property type="evidence" value="ECO:0007669"/>
    <property type="project" value="TreeGrafter"/>
</dbReference>
<dbReference type="Gene3D" id="3.40.50.10810">
    <property type="entry name" value="Tandem AAA-ATPase domain"/>
    <property type="match status" value="1"/>
</dbReference>
<evidence type="ECO:0000256" key="11">
    <source>
        <dbReference type="ARBA" id="ARBA00023015"/>
    </source>
</evidence>
<dbReference type="GO" id="GO:0006346">
    <property type="term" value="P:DNA methylation-dependent constitutive heterochromatin formation"/>
    <property type="evidence" value="ECO:0007669"/>
    <property type="project" value="TreeGrafter"/>
</dbReference>
<reference evidence="23" key="1">
    <citation type="submission" date="2025-08" db="UniProtKB">
        <authorList>
            <consortium name="RefSeq"/>
        </authorList>
    </citation>
    <scope>IDENTIFICATION</scope>
    <source>
        <tissue evidence="23">Total insect</tissue>
    </source>
</reference>
<dbReference type="InterPro" id="IPR001650">
    <property type="entry name" value="Helicase_C-like"/>
</dbReference>
<keyword evidence="15" id="KW-0131">Cell cycle</keyword>
<dbReference type="FunFam" id="3.40.50.10810:FF:000015">
    <property type="entry name" value="lymphoid-specific helicase isoform X1"/>
    <property type="match status" value="1"/>
</dbReference>
<gene>
    <name evidence="23" type="primary">LOC117645797</name>
</gene>
<keyword evidence="7" id="KW-0498">Mitosis</keyword>
<evidence type="ECO:0000256" key="9">
    <source>
        <dbReference type="ARBA" id="ARBA00022806"/>
    </source>
</evidence>
<dbReference type="GO" id="GO:0016787">
    <property type="term" value="F:hydrolase activity"/>
    <property type="evidence" value="ECO:0007669"/>
    <property type="project" value="UniProtKB-KW"/>
</dbReference>
<protein>
    <recommendedName>
        <fullName evidence="17">Proliferation-associated SNF2-like protein</fullName>
    </recommendedName>
</protein>
<feature type="transmembrane region" description="Helical" evidence="19">
    <location>
        <begin position="37"/>
        <end position="57"/>
    </location>
</feature>
<dbReference type="GO" id="GO:0005721">
    <property type="term" value="C:pericentric heterochromatin"/>
    <property type="evidence" value="ECO:0007669"/>
    <property type="project" value="TreeGrafter"/>
</dbReference>
<dbReference type="AlphaFoldDB" id="A0A6P8YQ55"/>
<dbReference type="InterPro" id="IPR049730">
    <property type="entry name" value="SNF2/RAD54-like_C"/>
</dbReference>
<dbReference type="Proteomes" id="UP000515158">
    <property type="component" value="Unplaced"/>
</dbReference>
<feature type="region of interest" description="Disordered" evidence="18">
    <location>
        <begin position="185"/>
        <end position="252"/>
    </location>
</feature>
<dbReference type="RefSeq" id="XP_034242113.1">
    <property type="nucleotide sequence ID" value="XM_034386222.1"/>
</dbReference>
<evidence type="ECO:0000256" key="10">
    <source>
        <dbReference type="ARBA" id="ARBA00022840"/>
    </source>
</evidence>
<dbReference type="SUPFAM" id="SSF52540">
    <property type="entry name" value="P-loop containing nucleoside triphosphate hydrolases"/>
    <property type="match status" value="2"/>
</dbReference>
<dbReference type="SMART" id="SM00487">
    <property type="entry name" value="DEXDc"/>
    <property type="match status" value="1"/>
</dbReference>
<feature type="compositionally biased region" description="Polar residues" evidence="18">
    <location>
        <begin position="103"/>
        <end position="119"/>
    </location>
</feature>
<dbReference type="CDD" id="cd18793">
    <property type="entry name" value="SF2_C_SNF"/>
    <property type="match status" value="1"/>
</dbReference>
<dbReference type="GO" id="GO:0005634">
    <property type="term" value="C:nucleus"/>
    <property type="evidence" value="ECO:0007669"/>
    <property type="project" value="UniProtKB-SubCell"/>
</dbReference>
<keyword evidence="12" id="KW-0175">Coiled coil</keyword>
<proteinExistence type="inferred from homology"/>
<evidence type="ECO:0000259" key="21">
    <source>
        <dbReference type="PROSITE" id="PS51194"/>
    </source>
</evidence>
<keyword evidence="4" id="KW-0597">Phosphoprotein</keyword>
<evidence type="ECO:0000256" key="16">
    <source>
        <dbReference type="ARBA" id="ARBA00053349"/>
    </source>
</evidence>
<keyword evidence="13" id="KW-0804">Transcription</keyword>
<dbReference type="PANTHER" id="PTHR47161:SF1">
    <property type="entry name" value="LYMPHOID-SPECIFIC HELICASE"/>
    <property type="match status" value="1"/>
</dbReference>
<dbReference type="KEGG" id="tpal:117645797"/>
<dbReference type="GeneID" id="117645797"/>
<evidence type="ECO:0000256" key="1">
    <source>
        <dbReference type="ARBA" id="ARBA00004123"/>
    </source>
</evidence>
<evidence type="ECO:0000313" key="22">
    <source>
        <dbReference type="Proteomes" id="UP000515158"/>
    </source>
</evidence>
<feature type="compositionally biased region" description="Low complexity" evidence="18">
    <location>
        <begin position="76"/>
        <end position="86"/>
    </location>
</feature>
<evidence type="ECO:0000313" key="23">
    <source>
        <dbReference type="RefSeq" id="XP_034242113.1"/>
    </source>
</evidence>
<evidence type="ECO:0000259" key="20">
    <source>
        <dbReference type="PROSITE" id="PS51192"/>
    </source>
</evidence>
<keyword evidence="3" id="KW-0217">Developmental protein</keyword>
<keyword evidence="8" id="KW-0378">Hydrolase</keyword>
<dbReference type="FunFam" id="3.40.50.300:FF:000577">
    <property type="entry name" value="lymphoid-specific helicase isoform X1"/>
    <property type="match status" value="1"/>
</dbReference>
<evidence type="ECO:0000256" key="17">
    <source>
        <dbReference type="ARBA" id="ARBA00081399"/>
    </source>
</evidence>
<evidence type="ECO:0000256" key="2">
    <source>
        <dbReference type="ARBA" id="ARBA00007025"/>
    </source>
</evidence>
<dbReference type="OrthoDB" id="448448at2759"/>
<feature type="compositionally biased region" description="Polar residues" evidence="18">
    <location>
        <begin position="923"/>
        <end position="937"/>
    </location>
</feature>
<feature type="domain" description="Helicase ATP-binding" evidence="20">
    <location>
        <begin position="286"/>
        <end position="456"/>
    </location>
</feature>
<dbReference type="Gene3D" id="3.40.50.300">
    <property type="entry name" value="P-loop containing nucleotide triphosphate hydrolases"/>
    <property type="match status" value="1"/>
</dbReference>
<dbReference type="InterPro" id="IPR014001">
    <property type="entry name" value="Helicase_ATP-bd"/>
</dbReference>
<name>A0A6P8YQ55_THRPL</name>